<evidence type="ECO:0000256" key="1">
    <source>
        <dbReference type="ARBA" id="ARBA00008366"/>
    </source>
</evidence>
<gene>
    <name evidence="7" type="ORF">NRE15_09655</name>
</gene>
<keyword evidence="5" id="KW-0521">NADP</keyword>
<evidence type="ECO:0000313" key="7">
    <source>
        <dbReference type="EMBL" id="UUX33165.1"/>
    </source>
</evidence>
<evidence type="ECO:0000256" key="4">
    <source>
        <dbReference type="ARBA" id="ARBA00023002"/>
    </source>
</evidence>
<keyword evidence="8" id="KW-1185">Reference proteome</keyword>
<dbReference type="InterPro" id="IPR016446">
    <property type="entry name" value="Flavin_OxRdtase_Frp"/>
</dbReference>
<keyword evidence="2 5" id="KW-0285">Flavoprotein</keyword>
<dbReference type="InterPro" id="IPR000415">
    <property type="entry name" value="Nitroreductase-like"/>
</dbReference>
<sequence length="251" mass="28937">MNETMKHQHNHRSIRSFDDRPVEAEMVKQLLEIMNRSATSSGLQSYSVIHLTDPEKRQQLAKVCQQAYITQIPELFVFIVDNYRNYAIARAKGYEGNYHRTMDHFFRGIADAYLAAQNLMTAIESLDMGGIFLGSIINHPMDTIQILELPVLTFPVVGLGFGYPAESPNIKPRMDVSLKVGENGYPYWEDNILDAIKDYDEVMSHYYDTRDHNQRSDTFSNQIFKQALNEQADRANILEAVEKQGYLLRYD</sequence>
<keyword evidence="3 5" id="KW-0288">FMN</keyword>
<dbReference type="PANTHER" id="PTHR43425">
    <property type="entry name" value="OXYGEN-INSENSITIVE NADPH NITROREDUCTASE"/>
    <property type="match status" value="1"/>
</dbReference>
<evidence type="ECO:0000313" key="8">
    <source>
        <dbReference type="Proteomes" id="UP001315967"/>
    </source>
</evidence>
<evidence type="ECO:0000256" key="2">
    <source>
        <dbReference type="ARBA" id="ARBA00022630"/>
    </source>
</evidence>
<protein>
    <submittedName>
        <fullName evidence="7">Nitroreductase family protein</fullName>
    </submittedName>
</protein>
<dbReference type="RefSeq" id="WP_313792667.1">
    <property type="nucleotide sequence ID" value="NZ_CP102453.1"/>
</dbReference>
<dbReference type="PIRSF" id="PIRSF005426">
    <property type="entry name" value="Frp"/>
    <property type="match status" value="1"/>
</dbReference>
<dbReference type="EMBL" id="CP102453">
    <property type="protein sequence ID" value="UUX33165.1"/>
    <property type="molecule type" value="Genomic_DNA"/>
</dbReference>
<organism evidence="7 8">
    <name type="scientific">Fundicoccus culcitae</name>
    <dbReference type="NCBI Taxonomy" id="2969821"/>
    <lineage>
        <taxon>Bacteria</taxon>
        <taxon>Bacillati</taxon>
        <taxon>Bacillota</taxon>
        <taxon>Bacilli</taxon>
        <taxon>Lactobacillales</taxon>
        <taxon>Aerococcaceae</taxon>
        <taxon>Fundicoccus</taxon>
    </lineage>
</organism>
<evidence type="ECO:0000259" key="6">
    <source>
        <dbReference type="Pfam" id="PF00881"/>
    </source>
</evidence>
<comment type="similarity">
    <text evidence="1 5">Belongs to the flavin oxidoreductase frp family.</text>
</comment>
<reference evidence="7 8" key="1">
    <citation type="submission" date="2022-08" db="EMBL/GenBank/DDBJ databases">
        <title>Aerococcaceae sp. nov isolated from spoiled eye mask.</title>
        <authorList>
            <person name="Zhou G."/>
            <person name="Xie X.-B."/>
            <person name="Shi Q.-S."/>
            <person name="Wang Y.-S."/>
            <person name="Wen X."/>
            <person name="Peng H."/>
            <person name="Yang X.-J."/>
            <person name="Tao H.-B."/>
            <person name="Huang X.-M."/>
        </authorList>
    </citation>
    <scope>NUCLEOTIDE SEQUENCE [LARGE SCALE GENOMIC DNA]</scope>
    <source>
        <strain evidence="8">DM20194951</strain>
    </source>
</reference>
<dbReference type="Gene3D" id="3.40.109.10">
    <property type="entry name" value="NADH Oxidase"/>
    <property type="match status" value="1"/>
</dbReference>
<dbReference type="Pfam" id="PF00881">
    <property type="entry name" value="Nitroreductase"/>
    <property type="match status" value="1"/>
</dbReference>
<evidence type="ECO:0000256" key="5">
    <source>
        <dbReference type="PIRNR" id="PIRNR005426"/>
    </source>
</evidence>
<accession>A0ABY5P435</accession>
<proteinExistence type="inferred from homology"/>
<feature type="domain" description="Nitroreductase" evidence="6">
    <location>
        <begin position="11"/>
        <end position="163"/>
    </location>
</feature>
<dbReference type="PANTHER" id="PTHR43425:SF2">
    <property type="entry name" value="OXYGEN-INSENSITIVE NADPH NITROREDUCTASE"/>
    <property type="match status" value="1"/>
</dbReference>
<dbReference type="Proteomes" id="UP001315967">
    <property type="component" value="Chromosome"/>
</dbReference>
<name>A0ABY5P435_9LACT</name>
<evidence type="ECO:0000256" key="3">
    <source>
        <dbReference type="ARBA" id="ARBA00022643"/>
    </source>
</evidence>
<dbReference type="SUPFAM" id="SSF55469">
    <property type="entry name" value="FMN-dependent nitroreductase-like"/>
    <property type="match status" value="1"/>
</dbReference>
<keyword evidence="4 5" id="KW-0560">Oxidoreductase</keyword>
<dbReference type="InterPro" id="IPR029479">
    <property type="entry name" value="Nitroreductase"/>
</dbReference>